<comment type="caution">
    <text evidence="2">The sequence shown here is derived from an EMBL/GenBank/DDBJ whole genome shotgun (WGS) entry which is preliminary data.</text>
</comment>
<feature type="region of interest" description="Disordered" evidence="1">
    <location>
        <begin position="21"/>
        <end position="48"/>
    </location>
</feature>
<proteinExistence type="predicted"/>
<protein>
    <submittedName>
        <fullName evidence="2">Uncharacterized protein</fullName>
    </submittedName>
</protein>
<evidence type="ECO:0000256" key="1">
    <source>
        <dbReference type="SAM" id="MobiDB-lite"/>
    </source>
</evidence>
<sequence>MAEKGWVLPCKARATYPECPEHTAFPGKPKKGGMQDARRQGASNGKVREKMVDSMSCASLLFHLRLITFTG</sequence>
<organism evidence="2 3">
    <name type="scientific">Prosthecobacter algae</name>
    <dbReference type="NCBI Taxonomy" id="1144682"/>
    <lineage>
        <taxon>Bacteria</taxon>
        <taxon>Pseudomonadati</taxon>
        <taxon>Verrucomicrobiota</taxon>
        <taxon>Verrucomicrobiia</taxon>
        <taxon>Verrucomicrobiales</taxon>
        <taxon>Verrucomicrobiaceae</taxon>
        <taxon>Prosthecobacter</taxon>
    </lineage>
</organism>
<gene>
    <name evidence="2" type="ORF">GCM10023213_25410</name>
</gene>
<reference evidence="3" key="1">
    <citation type="journal article" date="2019" name="Int. J. Syst. Evol. Microbiol.">
        <title>The Global Catalogue of Microorganisms (GCM) 10K type strain sequencing project: providing services to taxonomists for standard genome sequencing and annotation.</title>
        <authorList>
            <consortium name="The Broad Institute Genomics Platform"/>
            <consortium name="The Broad Institute Genome Sequencing Center for Infectious Disease"/>
            <person name="Wu L."/>
            <person name="Ma J."/>
        </authorList>
    </citation>
    <scope>NUCLEOTIDE SEQUENCE [LARGE SCALE GENOMIC DNA]</scope>
    <source>
        <strain evidence="3">JCM 18053</strain>
    </source>
</reference>
<evidence type="ECO:0000313" key="3">
    <source>
        <dbReference type="Proteomes" id="UP001499852"/>
    </source>
</evidence>
<dbReference type="EMBL" id="BAABIA010000005">
    <property type="protein sequence ID" value="GAA5141384.1"/>
    <property type="molecule type" value="Genomic_DNA"/>
</dbReference>
<keyword evidence="3" id="KW-1185">Reference proteome</keyword>
<dbReference type="Proteomes" id="UP001499852">
    <property type="component" value="Unassembled WGS sequence"/>
</dbReference>
<name>A0ABP9PCF5_9BACT</name>
<accession>A0ABP9PCF5</accession>
<evidence type="ECO:0000313" key="2">
    <source>
        <dbReference type="EMBL" id="GAA5141384.1"/>
    </source>
</evidence>